<dbReference type="AlphaFoldDB" id="A0A7R8ZC03"/>
<dbReference type="EMBL" id="OA569026">
    <property type="protein sequence ID" value="CAD7202144.1"/>
    <property type="molecule type" value="Genomic_DNA"/>
</dbReference>
<accession>A0A7R8ZC03</accession>
<sequence>MQFSRGVGNHGYESYEPCDVDGGLTYYIKEDKNVTMSHNPGMWEASRSIESCSENCIISKLKSSDDPGILLVREPKEYLLDDNALLREEMHRCGKFGLGLALDMIPISTCDSDQAPDLYVTSHEDVMSEGEDVLPVWTCNELCRQRMTDLRSAVKYFTRVGEVGTIRSPHSPTLLSITLVETFVTAGFLLFEVLCYLKKILFRRGNLGHLSDFCGSELEWVITPTPVYLPGDCCLRPKLVPQETTWFLEDNMFSLEAMEDQRSKARQHQTQYQEKYLARRTQQNQDPLQIGASVLVWFYSLSKAAAEFPIPPQQIQELQNNMQPSKAFGASPSHFRQRNNYRRHSLTVLSPFLALTTFRFSFPLTDPPYHSVSYQTSPKSYPRITHIRCQKNPALQKKLISLGLDNSPLSPPLTPVHHHYLIRRTNPSPHTTHSYGNCHC</sequence>
<name>A0A7R8ZC03_TIMDO</name>
<evidence type="ECO:0000313" key="1">
    <source>
        <dbReference type="EMBL" id="CAD7202144.1"/>
    </source>
</evidence>
<organism evidence="1">
    <name type="scientific">Timema douglasi</name>
    <name type="common">Walking stick</name>
    <dbReference type="NCBI Taxonomy" id="61478"/>
    <lineage>
        <taxon>Eukaryota</taxon>
        <taxon>Metazoa</taxon>
        <taxon>Ecdysozoa</taxon>
        <taxon>Arthropoda</taxon>
        <taxon>Hexapoda</taxon>
        <taxon>Insecta</taxon>
        <taxon>Pterygota</taxon>
        <taxon>Neoptera</taxon>
        <taxon>Polyneoptera</taxon>
        <taxon>Phasmatodea</taxon>
        <taxon>Timematodea</taxon>
        <taxon>Timematoidea</taxon>
        <taxon>Timematidae</taxon>
        <taxon>Timema</taxon>
    </lineage>
</organism>
<proteinExistence type="predicted"/>
<gene>
    <name evidence="1" type="ORF">TDIB3V08_LOCUS8329</name>
</gene>
<reference evidence="1" key="1">
    <citation type="submission" date="2020-11" db="EMBL/GenBank/DDBJ databases">
        <authorList>
            <person name="Tran Van P."/>
        </authorList>
    </citation>
    <scope>NUCLEOTIDE SEQUENCE</scope>
</reference>
<protein>
    <submittedName>
        <fullName evidence="1">Uncharacterized protein</fullName>
    </submittedName>
</protein>